<reference evidence="2" key="2">
    <citation type="submission" date="2023-07" db="EMBL/GenBank/DDBJ databases">
        <title>Genome mining of underrepresented organisms for secondary metabolites.</title>
        <authorList>
            <person name="D'Agostino P.M."/>
        </authorList>
    </citation>
    <scope>NUCLEOTIDE SEQUENCE [LARGE SCALE GENOMIC DNA]</scope>
    <source>
        <strain evidence="2">WS4403</strain>
    </source>
</reference>
<name>A0ABS4P4Z2_9GAMM</name>
<sequence>MKNYKQTLEDFEIDDFKVDLAIKNDDLAINDFGDLLLTDTETDSLYRFIQKWRFQEPTIISLFNLWKEKYSERQKIKINSKNWSLNDRIDNAEALESYLEAEAALAGNIFILLFTLISIPKKPTITETKVKIIGINIDELIQSSANNFRHYDEWSKTTNYTNKQLKSVNKLALVLSLDTTSRKKIITSNVCSEVLMKLSNLQYENLFLLLKGFIIECWHEIKNHTKN</sequence>
<proteinExistence type="predicted"/>
<dbReference type="RefSeq" id="WP_017802856.1">
    <property type="nucleotide sequence ID" value="NZ_JAGGMQ010000001.1"/>
</dbReference>
<gene>
    <name evidence="1" type="ORF">J2125_000215</name>
</gene>
<dbReference type="Proteomes" id="UP001195624">
    <property type="component" value="Unassembled WGS sequence"/>
</dbReference>
<organism evidence="1 2">
    <name type="scientific">Winslowiella toletana</name>
    <dbReference type="NCBI Taxonomy" id="92490"/>
    <lineage>
        <taxon>Bacteria</taxon>
        <taxon>Pseudomonadati</taxon>
        <taxon>Pseudomonadota</taxon>
        <taxon>Gammaproteobacteria</taxon>
        <taxon>Enterobacterales</taxon>
        <taxon>Erwiniaceae</taxon>
        <taxon>Winslowiella</taxon>
    </lineage>
</organism>
<reference evidence="1 2" key="1">
    <citation type="submission" date="2021-03" db="EMBL/GenBank/DDBJ databases">
        <authorList>
            <person name="D'Agostino P."/>
            <person name="Huntemann M."/>
            <person name="Clum A."/>
            <person name="Spunde A."/>
            <person name="Palaniappan K."/>
            <person name="Ritter S."/>
            <person name="Mikhailova N."/>
            <person name="Chen I.-M."/>
            <person name="Stamatis D."/>
            <person name="Reddy T."/>
            <person name="O'Malley R."/>
            <person name="Daum C."/>
            <person name="Shapiro N."/>
            <person name="Ivanova N."/>
            <person name="Kyrpides N."/>
            <person name="Woyke T."/>
        </authorList>
    </citation>
    <scope>NUCLEOTIDE SEQUENCE [LARGE SCALE GENOMIC DNA]</scope>
    <source>
        <strain evidence="1 2">WS4403</strain>
    </source>
</reference>
<protein>
    <submittedName>
        <fullName evidence="1">Uncharacterized protein</fullName>
    </submittedName>
</protein>
<comment type="caution">
    <text evidence="1">The sequence shown here is derived from an EMBL/GenBank/DDBJ whole genome shotgun (WGS) entry which is preliminary data.</text>
</comment>
<evidence type="ECO:0000313" key="2">
    <source>
        <dbReference type="Proteomes" id="UP001195624"/>
    </source>
</evidence>
<evidence type="ECO:0000313" key="1">
    <source>
        <dbReference type="EMBL" id="MBP2167023.1"/>
    </source>
</evidence>
<accession>A0ABS4P4Z2</accession>
<keyword evidence="2" id="KW-1185">Reference proteome</keyword>
<dbReference type="EMBL" id="JAGGMQ010000001">
    <property type="protein sequence ID" value="MBP2167023.1"/>
    <property type="molecule type" value="Genomic_DNA"/>
</dbReference>